<evidence type="ECO:0008006" key="4">
    <source>
        <dbReference type="Google" id="ProtNLM"/>
    </source>
</evidence>
<gene>
    <name evidence="2" type="ORF">ACFPZF_24635</name>
</gene>
<evidence type="ECO:0000313" key="3">
    <source>
        <dbReference type="Proteomes" id="UP001596066"/>
    </source>
</evidence>
<evidence type="ECO:0000256" key="1">
    <source>
        <dbReference type="SAM" id="Phobius"/>
    </source>
</evidence>
<protein>
    <recommendedName>
        <fullName evidence="4">PE-PGRS family protein</fullName>
    </recommendedName>
</protein>
<accession>A0ABW0VI52</accession>
<name>A0ABW0VI52_9ACTN</name>
<dbReference type="EMBL" id="JBHSOC010000048">
    <property type="protein sequence ID" value="MFC5644537.1"/>
    <property type="molecule type" value="Genomic_DNA"/>
</dbReference>
<sequence length="261" mass="26690">MTMGRAVRTGRAAVFAAVCVLLASLGHVLMSGTPLPWWPPAAAFAGTAGVAWLLADRERGPVLVTGLTVGVQAVLHTLFSLGQATAADRPAGGTAAQWAQLLLCNGHDASPAEAAKMVEAAGLDPGSASGAGLTVDLVDLPDLAGSMPGMDMGAHAHHAASALTTSAHHHGGGAVGMLAAHLLAALLMGLWLSAGERAVFRLGRTVATRLFAPLLLLLRPARPPHRPYLRPLRAVSARRPRELLLAHAITSRGPPTVPAVA</sequence>
<feature type="transmembrane region" description="Helical" evidence="1">
    <location>
        <begin position="37"/>
        <end position="55"/>
    </location>
</feature>
<evidence type="ECO:0000313" key="2">
    <source>
        <dbReference type="EMBL" id="MFC5644537.1"/>
    </source>
</evidence>
<keyword evidence="1" id="KW-1133">Transmembrane helix</keyword>
<keyword evidence="1" id="KW-0472">Membrane</keyword>
<keyword evidence="3" id="KW-1185">Reference proteome</keyword>
<reference evidence="3" key="1">
    <citation type="journal article" date="2019" name="Int. J. Syst. Evol. Microbiol.">
        <title>The Global Catalogue of Microorganisms (GCM) 10K type strain sequencing project: providing services to taxonomists for standard genome sequencing and annotation.</title>
        <authorList>
            <consortium name="The Broad Institute Genomics Platform"/>
            <consortium name="The Broad Institute Genome Sequencing Center for Infectious Disease"/>
            <person name="Wu L."/>
            <person name="Ma J."/>
        </authorList>
    </citation>
    <scope>NUCLEOTIDE SEQUENCE [LARGE SCALE GENOMIC DNA]</scope>
    <source>
        <strain evidence="3">CGMCC 4.1622</strain>
    </source>
</reference>
<feature type="transmembrane region" description="Helical" evidence="1">
    <location>
        <begin position="173"/>
        <end position="192"/>
    </location>
</feature>
<feature type="transmembrane region" description="Helical" evidence="1">
    <location>
        <begin position="12"/>
        <end position="31"/>
    </location>
</feature>
<comment type="caution">
    <text evidence="2">The sequence shown here is derived from an EMBL/GenBank/DDBJ whole genome shotgun (WGS) entry which is preliminary data.</text>
</comment>
<proteinExistence type="predicted"/>
<organism evidence="2 3">
    <name type="scientific">Kitasatospora cinereorecta</name>
    <dbReference type="NCBI Taxonomy" id="285560"/>
    <lineage>
        <taxon>Bacteria</taxon>
        <taxon>Bacillati</taxon>
        <taxon>Actinomycetota</taxon>
        <taxon>Actinomycetes</taxon>
        <taxon>Kitasatosporales</taxon>
        <taxon>Streptomycetaceae</taxon>
        <taxon>Kitasatospora</taxon>
    </lineage>
</organism>
<keyword evidence="1" id="KW-0812">Transmembrane</keyword>
<dbReference type="RefSeq" id="WP_346147174.1">
    <property type="nucleotide sequence ID" value="NZ_BAAAUA010000032.1"/>
</dbReference>
<dbReference type="Proteomes" id="UP001596066">
    <property type="component" value="Unassembled WGS sequence"/>
</dbReference>